<evidence type="ECO:0000256" key="6">
    <source>
        <dbReference type="SAM" id="Phobius"/>
    </source>
</evidence>
<dbReference type="PANTHER" id="PTHR36985">
    <property type="entry name" value="TRANSLOCATION AND ASSEMBLY MODULE SUBUNIT TAMB"/>
    <property type="match status" value="1"/>
</dbReference>
<keyword evidence="3 6" id="KW-1133">Transmembrane helix</keyword>
<keyword evidence="2 6" id="KW-0812">Transmembrane</keyword>
<dbReference type="Proteomes" id="UP000294616">
    <property type="component" value="Unassembled WGS sequence"/>
</dbReference>
<evidence type="ECO:0000256" key="3">
    <source>
        <dbReference type="ARBA" id="ARBA00022989"/>
    </source>
</evidence>
<feature type="domain" description="Translocation and assembly module TamB C-terminal" evidence="7">
    <location>
        <begin position="1206"/>
        <end position="1647"/>
    </location>
</feature>
<feature type="transmembrane region" description="Helical" evidence="6">
    <location>
        <begin position="27"/>
        <end position="48"/>
    </location>
</feature>
<sequence>MKGFVKRLFKHKKADPLKRFTKISLKVILWLIGSIIGLILLLLILINIPAFQNFVVQKVVSYIETKIQTPVAIKKVSLKLPKLMVLEGVYFEDQNRDTLIAGDTLLVDISLLKLLNNKVEINELDFRGITANINRTLPDSAFNFDYIIRAFTTEQVEEESQDTTSAMAFSVDKINLDRIQLRYNDEIVGTNADFYLGHLDTRIKTFDLQNMSFEIPKLVINGIRTTIKQWEIATKEDIPSTDDLGVERATGAEAGLPSLKLGNAELTNINIVYEDEASAMDARVKFNYLTVDFKNLDLRKEVIEINKIVLKDSESNLVFNKPSSDQSSQSDTTQESSVNWIVTAATIDLKNNKVKYDDNTSPKIAKGLDYAHINLSELDADLTEFYFSMDSIQGKLGRLNLKDQSGLEVNRLETEFTYTNTGILLKDLFLQTPNTLLTDYAEIGYPSLTELSEKPELMTLDVNLKNSTLGMKDVALLAPMLDTMEVMKPLLDKTFKIDGDLSGSLSDLNTSRLVVSTLNDTYLNVSGNVKNIMDPDNIFVNLNIANLRTSNRDINRLVAKSMLPADMDVPSSIQMRGRIRGDFNNISTNMVLNSSAGNASLIADYKAGRDTSYVAKVNIENLDVSSFLKNDTTFGKINFTADVKGISLDPRNMVAEGQAKLVSAEVMGYTYHDIDIDFKANKGDILANLTSIDTNLTLVMDAQATWKDKYPELKMTVNADSINLKNLKLTEDDIRYHGQLEADLATADPDFLNGDINIINSLISYNGERYALDSIRLSSEATDSLKIIGLESEFLNANIYGQYKLTQLSTAIQDVIRTYYNPSSIIDTSTYDPQSFDFNAEVIRSPLIQEVLPELSEMEPITLFGNFASESKSINARIGASHILYGGTLVDGVSFDINTADSTLFYAGVIGEINVSNIELINTLISGNVKDSKVDAGLWIKDSTDKEQYHLGAQMLAENDNFIFNLKPDGLILNYDQWDINPENSILFGTEGLLAHQFILQNNNQELSFVSKDSVLNSPIDVRFSNFRIETFTKFIESSTFKLGGGINGDATIDRLESSPTFVSDLTVNDFYFGNDTLGNINFKVDNLRENVFATDITISGFDNDVNLKGDYISPPNQESTIDFMLNMNRLNMSTLEAFSFGSIQNTKGFINGQLAISGSPNAPRLNGELLFNDAELNISMLNADFIIDNDAITFNDDGMQFSNFSISDRVGNHATLDGRVRTKTYTDFTFDLDLNADNFQVLNSTNKNNDLFYGKLFLDSDLRITGTMESPQVNGSLQVNDNTQMTVVVPDDNPGLMEREGIVEFVNKQDLNNNKLFAEQDTILSKTVTGLNVSLNIGVDPDAEFTIIIDPGTGDALFIKGTAQLNAGIDPGGNISLAGTYEVEEGSYELSFNMLKRKFDFKKGSTITWNGEMMAADLNITAAYDVNAAPIDLLENQLGGRNSNYYKQKIPFEVNLILTGEMLKPNIAFDINLQDVNTGVSQDVTSLVNTRLAQVRENESELNKQVFALIALGRFVAENPFASAAGGSVESMARNSVSELLSAQLNNLAGDLIAGVELNFDLQSTDDYSTGDLQNRTDLNVGISKRLLNDRLKVTVGSNFEIEGSGQPGRKPSNIAGDIAIEYQLSKDGRYFLRAFRKNDYEVTLQGQVVETGLGFNINMDYDKFKELFMNAERLQEYHKQIEEEKRKELIKVSKPSSEAIEEKGGIIEFKEKGESNDK</sequence>
<keyword evidence="5" id="KW-0175">Coiled coil</keyword>
<dbReference type="OrthoDB" id="9811276at2"/>
<dbReference type="InterPro" id="IPR007452">
    <property type="entry name" value="TamB_C"/>
</dbReference>
<gene>
    <name evidence="8" type="ORF">C8N28_2742</name>
</gene>
<dbReference type="PANTHER" id="PTHR36985:SF1">
    <property type="entry name" value="TRANSLOCATION AND ASSEMBLY MODULE SUBUNIT TAMB"/>
    <property type="match status" value="1"/>
</dbReference>
<protein>
    <submittedName>
        <fullName evidence="8">Uncharacterized protein DUF490</fullName>
    </submittedName>
</protein>
<evidence type="ECO:0000256" key="1">
    <source>
        <dbReference type="ARBA" id="ARBA00004167"/>
    </source>
</evidence>
<comment type="caution">
    <text evidence="8">The sequence shown here is derived from an EMBL/GenBank/DDBJ whole genome shotgun (WGS) entry which is preliminary data.</text>
</comment>
<dbReference type="Pfam" id="PF04357">
    <property type="entry name" value="TamB"/>
    <property type="match status" value="1"/>
</dbReference>
<proteinExistence type="predicted"/>
<keyword evidence="9" id="KW-1185">Reference proteome</keyword>
<keyword evidence="4 6" id="KW-0472">Membrane</keyword>
<name>A0A4R1LQD7_9SPHI</name>
<evidence type="ECO:0000313" key="8">
    <source>
        <dbReference type="EMBL" id="TCK80982.1"/>
    </source>
</evidence>
<reference evidence="8 9" key="1">
    <citation type="submission" date="2019-03" db="EMBL/GenBank/DDBJ databases">
        <title>Genomic Encyclopedia of Archaeal and Bacterial Type Strains, Phase II (KMG-II): from individual species to whole genera.</title>
        <authorList>
            <person name="Goeker M."/>
        </authorList>
    </citation>
    <scope>NUCLEOTIDE SEQUENCE [LARGE SCALE GENOMIC DNA]</scope>
    <source>
        <strain evidence="8 9">DSM 22554</strain>
    </source>
</reference>
<organism evidence="8 9">
    <name type="scientific">Albibacterium bauzanense</name>
    <dbReference type="NCBI Taxonomy" id="653929"/>
    <lineage>
        <taxon>Bacteria</taxon>
        <taxon>Pseudomonadati</taxon>
        <taxon>Bacteroidota</taxon>
        <taxon>Sphingobacteriia</taxon>
        <taxon>Sphingobacteriales</taxon>
        <taxon>Sphingobacteriaceae</taxon>
        <taxon>Albibacterium</taxon>
    </lineage>
</organism>
<dbReference type="GO" id="GO:0009306">
    <property type="term" value="P:protein secretion"/>
    <property type="evidence" value="ECO:0007669"/>
    <property type="project" value="InterPro"/>
</dbReference>
<evidence type="ECO:0000256" key="5">
    <source>
        <dbReference type="SAM" id="Coils"/>
    </source>
</evidence>
<evidence type="ECO:0000259" key="7">
    <source>
        <dbReference type="Pfam" id="PF04357"/>
    </source>
</evidence>
<accession>A0A4R1LQD7</accession>
<feature type="coiled-coil region" evidence="5">
    <location>
        <begin position="1666"/>
        <end position="1693"/>
    </location>
</feature>
<comment type="subcellular location">
    <subcellularLocation>
        <location evidence="1">Membrane</location>
        <topology evidence="1">Single-pass membrane protein</topology>
    </subcellularLocation>
</comment>
<dbReference type="GO" id="GO:0005886">
    <property type="term" value="C:plasma membrane"/>
    <property type="evidence" value="ECO:0007669"/>
    <property type="project" value="InterPro"/>
</dbReference>
<dbReference type="EMBL" id="SMGO01000003">
    <property type="protein sequence ID" value="TCK80982.1"/>
    <property type="molecule type" value="Genomic_DNA"/>
</dbReference>
<evidence type="ECO:0000313" key="9">
    <source>
        <dbReference type="Proteomes" id="UP000294616"/>
    </source>
</evidence>
<evidence type="ECO:0000256" key="2">
    <source>
        <dbReference type="ARBA" id="ARBA00022692"/>
    </source>
</evidence>
<evidence type="ECO:0000256" key="4">
    <source>
        <dbReference type="ARBA" id="ARBA00023136"/>
    </source>
</evidence>